<accession>A0ABX1Q5E5</accession>
<feature type="chain" id="PRO_5047190180" evidence="1">
    <location>
        <begin position="25"/>
        <end position="193"/>
    </location>
</feature>
<organism evidence="3 4">
    <name type="scientific">Aromatoleum diolicum</name>
    <dbReference type="NCBI Taxonomy" id="75796"/>
    <lineage>
        <taxon>Bacteria</taxon>
        <taxon>Pseudomonadati</taxon>
        <taxon>Pseudomonadota</taxon>
        <taxon>Betaproteobacteria</taxon>
        <taxon>Rhodocyclales</taxon>
        <taxon>Rhodocyclaceae</taxon>
        <taxon>Aromatoleum</taxon>
    </lineage>
</organism>
<dbReference type="InterPro" id="IPR036761">
    <property type="entry name" value="TTHA0802/YceI-like_sf"/>
</dbReference>
<name>A0ABX1Q5E5_9RHOO</name>
<dbReference type="InterPro" id="IPR007372">
    <property type="entry name" value="Lipid/polyisoprenoid-bd_YceI"/>
</dbReference>
<gene>
    <name evidence="3" type="ORF">GPA25_01980</name>
</gene>
<reference evidence="3 4" key="1">
    <citation type="submission" date="2019-12" db="EMBL/GenBank/DDBJ databases">
        <title>Comparative genomics gives insights into the taxonomy of the Azoarcus-Aromatoleum group and reveals separate origins of nif in the plant-associated Azoarcus and non-plant-associated Aromatoleum sub-groups.</title>
        <authorList>
            <person name="Lafos M."/>
            <person name="Maluk M."/>
            <person name="Batista M."/>
            <person name="Junghare M."/>
            <person name="Carmona M."/>
            <person name="Faoro H."/>
            <person name="Cruz L.M."/>
            <person name="Battistoni F."/>
            <person name="De Souza E."/>
            <person name="Pedrosa F."/>
            <person name="Chen W.-M."/>
            <person name="Poole P.S."/>
            <person name="Dixon R.A."/>
            <person name="James E.K."/>
        </authorList>
    </citation>
    <scope>NUCLEOTIDE SEQUENCE [LARGE SCALE GENOMIC DNA]</scope>
    <source>
        <strain evidence="3 4">22Lin</strain>
    </source>
</reference>
<dbReference type="SMART" id="SM00867">
    <property type="entry name" value="YceI"/>
    <property type="match status" value="1"/>
</dbReference>
<proteinExistence type="predicted"/>
<dbReference type="RefSeq" id="WP_169258666.1">
    <property type="nucleotide sequence ID" value="NZ_WTVQ01000002.1"/>
</dbReference>
<sequence>MIKQLKRLALVSTLAASFAAPALAAPETFGIDGSHTFPRFEYGHFGYSTQQSRFNKTTGTITLDRAAKTGSVDVTIDTKSVDTGFPMFDGHIQGEDFFHTERYPTITFKSTKVSFDGDKLASVDGNLTIKGVTKPVTLAVSSFHCMEHPMAKKEACGANASTVIKRSEFGAGKFAPYVGDDVKLVIAVEAIKQ</sequence>
<dbReference type="Pfam" id="PF04264">
    <property type="entry name" value="YceI"/>
    <property type="match status" value="1"/>
</dbReference>
<evidence type="ECO:0000313" key="3">
    <source>
        <dbReference type="EMBL" id="NMG73518.1"/>
    </source>
</evidence>
<feature type="signal peptide" evidence="1">
    <location>
        <begin position="1"/>
        <end position="24"/>
    </location>
</feature>
<feature type="domain" description="Lipid/polyisoprenoid-binding YceI-like" evidence="2">
    <location>
        <begin position="28"/>
        <end position="191"/>
    </location>
</feature>
<dbReference type="EMBL" id="WTVQ01000002">
    <property type="protein sequence ID" value="NMG73518.1"/>
    <property type="molecule type" value="Genomic_DNA"/>
</dbReference>
<keyword evidence="1" id="KW-0732">Signal</keyword>
<dbReference type="PANTHER" id="PTHR34406:SF2">
    <property type="entry name" value="PERIPLASMIC PROTEIN"/>
    <property type="match status" value="1"/>
</dbReference>
<comment type="caution">
    <text evidence="3">The sequence shown here is derived from an EMBL/GenBank/DDBJ whole genome shotgun (WGS) entry which is preliminary data.</text>
</comment>
<keyword evidence="4" id="KW-1185">Reference proteome</keyword>
<dbReference type="Gene3D" id="2.40.128.110">
    <property type="entry name" value="Lipid/polyisoprenoid-binding, YceI-like"/>
    <property type="match status" value="1"/>
</dbReference>
<dbReference type="Proteomes" id="UP000648984">
    <property type="component" value="Unassembled WGS sequence"/>
</dbReference>
<dbReference type="PANTHER" id="PTHR34406">
    <property type="entry name" value="PROTEIN YCEI"/>
    <property type="match status" value="1"/>
</dbReference>
<protein>
    <submittedName>
        <fullName evidence="3">Polyisoprenoid-binding protein</fullName>
    </submittedName>
</protein>
<evidence type="ECO:0000259" key="2">
    <source>
        <dbReference type="SMART" id="SM00867"/>
    </source>
</evidence>
<dbReference type="SUPFAM" id="SSF101874">
    <property type="entry name" value="YceI-like"/>
    <property type="match status" value="1"/>
</dbReference>
<evidence type="ECO:0000256" key="1">
    <source>
        <dbReference type="SAM" id="SignalP"/>
    </source>
</evidence>
<evidence type="ECO:0000313" key="4">
    <source>
        <dbReference type="Proteomes" id="UP000648984"/>
    </source>
</evidence>